<keyword evidence="19" id="KW-0832">Ubl conjugation</keyword>
<dbReference type="InterPro" id="IPR008271">
    <property type="entry name" value="Ser/Thr_kinase_AS"/>
</dbReference>
<keyword evidence="14" id="KW-0479">Metal-binding</keyword>
<evidence type="ECO:0000256" key="15">
    <source>
        <dbReference type="ARBA" id="ARBA00022741"/>
    </source>
</evidence>
<dbReference type="PANTHER" id="PTHR46716">
    <property type="entry name" value="MITOGEN-ACTIVATED PROTEIN KINASE KINASE KINASE 7"/>
    <property type="match status" value="1"/>
</dbReference>
<dbReference type="Pfam" id="PF07714">
    <property type="entry name" value="PK_Tyr_Ser-Thr"/>
    <property type="match status" value="1"/>
</dbReference>
<reference evidence="30" key="1">
    <citation type="journal article" date="2023" name="G3 (Bethesda)">
        <title>A reference genome for the long-term kleptoplast-retaining sea slug Elysia crispata morphotype clarki.</title>
        <authorList>
            <person name="Eastman K.E."/>
            <person name="Pendleton A.L."/>
            <person name="Shaikh M.A."/>
            <person name="Suttiyut T."/>
            <person name="Ogas R."/>
            <person name="Tomko P."/>
            <person name="Gavelis G."/>
            <person name="Widhalm J.R."/>
            <person name="Wisecaver J.H."/>
        </authorList>
    </citation>
    <scope>NUCLEOTIDE SEQUENCE</scope>
    <source>
        <strain evidence="30">ECLA1</strain>
    </source>
</reference>
<evidence type="ECO:0000256" key="2">
    <source>
        <dbReference type="ARBA" id="ARBA00004413"/>
    </source>
</evidence>
<comment type="caution">
    <text evidence="30">The sequence shown here is derived from an EMBL/GenBank/DDBJ whole genome shotgun (WGS) entry which is preliminary data.</text>
</comment>
<keyword evidence="13" id="KW-0053">Apoptosis</keyword>
<accession>A0AAE0XMK0</accession>
<keyword evidence="12" id="KW-0808">Transferase</keyword>
<dbReference type="GO" id="GO:0043123">
    <property type="term" value="P:positive regulation of canonical NF-kappaB signal transduction"/>
    <property type="evidence" value="ECO:0007669"/>
    <property type="project" value="UniProtKB-ARBA"/>
</dbReference>
<evidence type="ECO:0000256" key="19">
    <source>
        <dbReference type="ARBA" id="ARBA00022843"/>
    </source>
</evidence>
<dbReference type="GO" id="GO:0005886">
    <property type="term" value="C:plasma membrane"/>
    <property type="evidence" value="ECO:0007669"/>
    <property type="project" value="UniProtKB-SubCell"/>
</dbReference>
<dbReference type="AlphaFoldDB" id="A0AAE0XMK0"/>
<feature type="compositionally biased region" description="Low complexity" evidence="28">
    <location>
        <begin position="550"/>
        <end position="565"/>
    </location>
</feature>
<evidence type="ECO:0000256" key="6">
    <source>
        <dbReference type="ARBA" id="ARBA00017660"/>
    </source>
</evidence>
<feature type="compositionally biased region" description="Polar residues" evidence="28">
    <location>
        <begin position="522"/>
        <end position="531"/>
    </location>
</feature>
<dbReference type="GO" id="GO:0006915">
    <property type="term" value="P:apoptotic process"/>
    <property type="evidence" value="ECO:0007669"/>
    <property type="project" value="UniProtKB-KW"/>
</dbReference>
<feature type="binding site" evidence="26">
    <location>
        <position position="42"/>
    </location>
    <ligand>
        <name>ATP</name>
        <dbReference type="ChEBI" id="CHEBI:30616"/>
    </ligand>
</feature>
<dbReference type="InterPro" id="IPR000719">
    <property type="entry name" value="Prot_kinase_dom"/>
</dbReference>
<evidence type="ECO:0000256" key="24">
    <source>
        <dbReference type="ARBA" id="ARBA00047559"/>
    </source>
</evidence>
<name>A0AAE0XMK0_9GAST</name>
<dbReference type="PRINTS" id="PR00109">
    <property type="entry name" value="TYRKINASE"/>
</dbReference>
<evidence type="ECO:0000256" key="22">
    <source>
        <dbReference type="ARBA" id="ARBA00023136"/>
    </source>
</evidence>
<proteinExistence type="inferred from homology"/>
<gene>
    <name evidence="30" type="ORF">RRG08_023133</name>
</gene>
<keyword evidence="23" id="KW-0804">Transcription</keyword>
<dbReference type="PROSITE" id="PS00107">
    <property type="entry name" value="PROTEIN_KINASE_ATP"/>
    <property type="match status" value="1"/>
</dbReference>
<evidence type="ECO:0000256" key="20">
    <source>
        <dbReference type="ARBA" id="ARBA00023015"/>
    </source>
</evidence>
<keyword evidence="21" id="KW-0346">Stress response</keyword>
<feature type="compositionally biased region" description="Gly residues" evidence="28">
    <location>
        <begin position="532"/>
        <end position="546"/>
    </location>
</feature>
<evidence type="ECO:0000256" key="9">
    <source>
        <dbReference type="ARBA" id="ARBA00022499"/>
    </source>
</evidence>
<dbReference type="InterPro" id="IPR017441">
    <property type="entry name" value="Protein_kinase_ATP_BS"/>
</dbReference>
<evidence type="ECO:0000259" key="29">
    <source>
        <dbReference type="PROSITE" id="PS50011"/>
    </source>
</evidence>
<keyword evidence="20" id="KW-0805">Transcription regulation</keyword>
<evidence type="ECO:0000256" key="21">
    <source>
        <dbReference type="ARBA" id="ARBA00023016"/>
    </source>
</evidence>
<feature type="region of interest" description="Disordered" evidence="28">
    <location>
        <begin position="316"/>
        <end position="430"/>
    </location>
</feature>
<keyword evidence="31" id="KW-1185">Reference proteome</keyword>
<evidence type="ECO:0000256" key="5">
    <source>
        <dbReference type="ARBA" id="ARBA00012406"/>
    </source>
</evidence>
<dbReference type="Proteomes" id="UP001283361">
    <property type="component" value="Unassembled WGS sequence"/>
</dbReference>
<dbReference type="EMBL" id="JAWDGP010008026">
    <property type="protein sequence ID" value="KAK3696939.1"/>
    <property type="molecule type" value="Genomic_DNA"/>
</dbReference>
<feature type="compositionally biased region" description="Polar residues" evidence="28">
    <location>
        <begin position="613"/>
        <end position="629"/>
    </location>
</feature>
<evidence type="ECO:0000313" key="30">
    <source>
        <dbReference type="EMBL" id="KAK3696939.1"/>
    </source>
</evidence>
<keyword evidence="17 26" id="KW-0067">ATP-binding</keyword>
<keyword evidence="27" id="KW-0175">Coiled coil</keyword>
<comment type="similarity">
    <text evidence="4">Belongs to the protein kinase superfamily. STE Ser/Thr protein kinase family. MAP kinase kinase kinase subfamily.</text>
</comment>
<dbReference type="GO" id="GO:0043410">
    <property type="term" value="P:positive regulation of MAPK cascade"/>
    <property type="evidence" value="ECO:0007669"/>
    <property type="project" value="UniProtKB-ARBA"/>
</dbReference>
<keyword evidence="10" id="KW-0723">Serine/threonine-protein kinase</keyword>
<evidence type="ECO:0000313" key="31">
    <source>
        <dbReference type="Proteomes" id="UP001283361"/>
    </source>
</evidence>
<evidence type="ECO:0000256" key="23">
    <source>
        <dbReference type="ARBA" id="ARBA00023163"/>
    </source>
</evidence>
<dbReference type="GO" id="GO:0071560">
    <property type="term" value="P:cellular response to transforming growth factor beta stimulus"/>
    <property type="evidence" value="ECO:0007669"/>
    <property type="project" value="UniProtKB-ARBA"/>
</dbReference>
<keyword evidence="22" id="KW-0472">Membrane</keyword>
<evidence type="ECO:0000256" key="7">
    <source>
        <dbReference type="ARBA" id="ARBA00022475"/>
    </source>
</evidence>
<dbReference type="FunFam" id="1.10.510.10:FF:000143">
    <property type="entry name" value="Mitogen-activated protein kinase kinase kinase 7"/>
    <property type="match status" value="1"/>
</dbReference>
<dbReference type="GO" id="GO:0006955">
    <property type="term" value="P:immune response"/>
    <property type="evidence" value="ECO:0007669"/>
    <property type="project" value="TreeGrafter"/>
</dbReference>
<evidence type="ECO:0000256" key="27">
    <source>
        <dbReference type="SAM" id="Coils"/>
    </source>
</evidence>
<comment type="catalytic activity">
    <reaction evidence="24">
        <text>L-threonyl-[protein] + ATP = O-phospho-L-threonyl-[protein] + ADP + H(+)</text>
        <dbReference type="Rhea" id="RHEA:46608"/>
        <dbReference type="Rhea" id="RHEA-COMP:11060"/>
        <dbReference type="Rhea" id="RHEA-COMP:11605"/>
        <dbReference type="ChEBI" id="CHEBI:15378"/>
        <dbReference type="ChEBI" id="CHEBI:30013"/>
        <dbReference type="ChEBI" id="CHEBI:30616"/>
        <dbReference type="ChEBI" id="CHEBI:61977"/>
        <dbReference type="ChEBI" id="CHEBI:456216"/>
        <dbReference type="EC" id="2.7.11.25"/>
    </reaction>
</comment>
<evidence type="ECO:0000256" key="4">
    <source>
        <dbReference type="ARBA" id="ARBA00006529"/>
    </source>
</evidence>
<comment type="subcellular location">
    <subcellularLocation>
        <location evidence="2">Cell membrane</location>
        <topology evidence="2">Peripheral membrane protein</topology>
        <orientation evidence="2">Cytoplasmic side</orientation>
    </subcellularLocation>
    <subcellularLocation>
        <location evidence="3">Cytoplasm</location>
    </subcellularLocation>
</comment>
<dbReference type="CDD" id="cd14058">
    <property type="entry name" value="STKc_TAK1"/>
    <property type="match status" value="1"/>
</dbReference>
<dbReference type="PROSITE" id="PS50011">
    <property type="entry name" value="PROTEIN_KINASE_DOM"/>
    <property type="match status" value="1"/>
</dbReference>
<keyword evidence="11" id="KW-0597">Phosphoprotein</keyword>
<dbReference type="PROSITE" id="PS00108">
    <property type="entry name" value="PROTEIN_KINASE_ST"/>
    <property type="match status" value="1"/>
</dbReference>
<evidence type="ECO:0000256" key="11">
    <source>
        <dbReference type="ARBA" id="ARBA00022553"/>
    </source>
</evidence>
<evidence type="ECO:0000256" key="10">
    <source>
        <dbReference type="ARBA" id="ARBA00022527"/>
    </source>
</evidence>
<feature type="region of interest" description="Disordered" evidence="28">
    <location>
        <begin position="443"/>
        <end position="509"/>
    </location>
</feature>
<keyword evidence="9" id="KW-1017">Isopeptide bond</keyword>
<comment type="catalytic activity">
    <reaction evidence="25">
        <text>L-seryl-[protein] + ATP = O-phospho-L-seryl-[protein] + ADP + H(+)</text>
        <dbReference type="Rhea" id="RHEA:17989"/>
        <dbReference type="Rhea" id="RHEA-COMP:9863"/>
        <dbReference type="Rhea" id="RHEA-COMP:11604"/>
        <dbReference type="ChEBI" id="CHEBI:15378"/>
        <dbReference type="ChEBI" id="CHEBI:29999"/>
        <dbReference type="ChEBI" id="CHEBI:30616"/>
        <dbReference type="ChEBI" id="CHEBI:83421"/>
        <dbReference type="ChEBI" id="CHEBI:456216"/>
        <dbReference type="EC" id="2.7.11.25"/>
    </reaction>
</comment>
<evidence type="ECO:0000256" key="25">
    <source>
        <dbReference type="ARBA" id="ARBA00048329"/>
    </source>
</evidence>
<dbReference type="InterPro" id="IPR011009">
    <property type="entry name" value="Kinase-like_dom_sf"/>
</dbReference>
<keyword evidence="15 26" id="KW-0547">Nucleotide-binding</keyword>
<feature type="region of interest" description="Disordered" evidence="28">
    <location>
        <begin position="522"/>
        <end position="644"/>
    </location>
</feature>
<keyword evidence="16" id="KW-0418">Kinase</keyword>
<evidence type="ECO:0000256" key="26">
    <source>
        <dbReference type="PROSITE-ProRule" id="PRU10141"/>
    </source>
</evidence>
<protein>
    <recommendedName>
        <fullName evidence="6">Mitogen-activated protein kinase kinase kinase 7</fullName>
        <ecNumber evidence="5">2.7.11.25</ecNumber>
    </recommendedName>
</protein>
<evidence type="ECO:0000256" key="8">
    <source>
        <dbReference type="ARBA" id="ARBA00022490"/>
    </source>
</evidence>
<dbReference type="Gene3D" id="3.30.200.20">
    <property type="entry name" value="Phosphorylase Kinase, domain 1"/>
    <property type="match status" value="1"/>
</dbReference>
<comment type="cofactor">
    <cofactor evidence="1">
        <name>Mg(2+)</name>
        <dbReference type="ChEBI" id="CHEBI:18420"/>
    </cofactor>
</comment>
<dbReference type="SMART" id="SM00220">
    <property type="entry name" value="S_TKc"/>
    <property type="match status" value="1"/>
</dbReference>
<evidence type="ECO:0000256" key="14">
    <source>
        <dbReference type="ARBA" id="ARBA00022723"/>
    </source>
</evidence>
<evidence type="ECO:0000256" key="12">
    <source>
        <dbReference type="ARBA" id="ARBA00022679"/>
    </source>
</evidence>
<dbReference type="GO" id="GO:0019901">
    <property type="term" value="F:protein kinase binding"/>
    <property type="evidence" value="ECO:0007669"/>
    <property type="project" value="UniProtKB-ARBA"/>
</dbReference>
<evidence type="ECO:0000256" key="1">
    <source>
        <dbReference type="ARBA" id="ARBA00001946"/>
    </source>
</evidence>
<dbReference type="GO" id="GO:0007254">
    <property type="term" value="P:JNK cascade"/>
    <property type="evidence" value="ECO:0007669"/>
    <property type="project" value="TreeGrafter"/>
</dbReference>
<dbReference type="PANTHER" id="PTHR46716:SF1">
    <property type="entry name" value="MITOGEN-ACTIVATED PROTEIN KINASE KINASE KINASE 7"/>
    <property type="match status" value="1"/>
</dbReference>
<evidence type="ECO:0000256" key="28">
    <source>
        <dbReference type="SAM" id="MobiDB-lite"/>
    </source>
</evidence>
<dbReference type="Gene3D" id="1.10.510.10">
    <property type="entry name" value="Transferase(Phosphotransferase) domain 1"/>
    <property type="match status" value="1"/>
</dbReference>
<feature type="compositionally biased region" description="Low complexity" evidence="28">
    <location>
        <begin position="466"/>
        <end position="477"/>
    </location>
</feature>
<keyword evidence="8" id="KW-0963">Cytoplasm</keyword>
<evidence type="ECO:0000256" key="17">
    <source>
        <dbReference type="ARBA" id="ARBA00022840"/>
    </source>
</evidence>
<feature type="coiled-coil region" evidence="27">
    <location>
        <begin position="708"/>
        <end position="776"/>
    </location>
</feature>
<evidence type="ECO:0000256" key="3">
    <source>
        <dbReference type="ARBA" id="ARBA00004496"/>
    </source>
</evidence>
<organism evidence="30 31">
    <name type="scientific">Elysia crispata</name>
    <name type="common">lettuce slug</name>
    <dbReference type="NCBI Taxonomy" id="231223"/>
    <lineage>
        <taxon>Eukaryota</taxon>
        <taxon>Metazoa</taxon>
        <taxon>Spiralia</taxon>
        <taxon>Lophotrochozoa</taxon>
        <taxon>Mollusca</taxon>
        <taxon>Gastropoda</taxon>
        <taxon>Heterobranchia</taxon>
        <taxon>Euthyneura</taxon>
        <taxon>Panpulmonata</taxon>
        <taxon>Sacoglossa</taxon>
        <taxon>Placobranchoidea</taxon>
        <taxon>Plakobranchidae</taxon>
        <taxon>Elysia</taxon>
    </lineage>
</organism>
<evidence type="ECO:0000256" key="13">
    <source>
        <dbReference type="ARBA" id="ARBA00022703"/>
    </source>
</evidence>
<dbReference type="GO" id="GO:0005737">
    <property type="term" value="C:cytoplasm"/>
    <property type="evidence" value="ECO:0007669"/>
    <property type="project" value="UniProtKB-SubCell"/>
</dbReference>
<sequence length="784" mass="85931">MEATTFIEEIDFQELDFIEVVGKGAFGVVSRAKWRGKDVAVKRIETESEKVAFMQELKQLSRVNHPNIVRLYGACREHPVCLVMEYAEGGSLYNVLHGSGQQPNYSAAHAMSWCLQCARGVEYLHNMKPKALVHRDLKPPNLLLIMGGTVLKICDFGTACDIQTHMTNNKGSAAWMAPEVFEGSNYSEKCDVFSWGIILWEVLTRRKPFNELNGPAFAIMWAVHTGKRPPPIQNLPKPLEILMTRCWSGNPSERPSMAEVVRVMSTIYQFFQGGDEPLVISRSSGSWDDDSFSMVESPGPFSVATGESQHRTISDTLRYNHDPRPFPPVTPVAVEEERRRLPLEQMSAPPSLAASRESLHDPRGSRSVTPVMDPGSVGPKRFSADLSGKADDLDFTGAGSHQQQGPVPPPPVHRERGHRRSGSQGTTPAYVLAARPPVSVAGGESALGSLMPPPGVAGSSYHPKLSPSGPRQSRSGSMGDLLNSATTGLSPPKIVVTPTPPPRPHRGMGHRRIGSDEYTRFSHTSTPLSINTGGGETDGVGGGIFHGPGSSSNFKNQQQQSFSPQRQHNYHPVSGGSGRGGVTGPPPVHHSHTVPLFESLTTGRRRADGAPSTVLNSTPIRSVSHQPPASSREHATVSPRSVSLTSDPLLPLMARQGHQAAFANVEHAFINNDAYFSLDPHLQPIPPCPSNKESMEIFEDHCRMAQEYLRMQAEIAVLTQRKHELNKEREKEEERSLKSGPQLKVIEEYTKLTAENESLMSVHKDLKIQIERYKRQDAAAKRSG</sequence>
<dbReference type="GO" id="GO:0046872">
    <property type="term" value="F:metal ion binding"/>
    <property type="evidence" value="ECO:0007669"/>
    <property type="project" value="UniProtKB-KW"/>
</dbReference>
<dbReference type="GO" id="GO:0004709">
    <property type="term" value="F:MAP kinase kinase kinase activity"/>
    <property type="evidence" value="ECO:0007669"/>
    <property type="project" value="UniProtKB-EC"/>
</dbReference>
<keyword evidence="18" id="KW-0460">Magnesium</keyword>
<dbReference type="FunFam" id="3.30.200.20:FF:000152">
    <property type="entry name" value="Mitogen-activated protein kinase kinase kinase 7"/>
    <property type="match status" value="1"/>
</dbReference>
<dbReference type="InterPro" id="IPR001245">
    <property type="entry name" value="Ser-Thr/Tyr_kinase_cat_dom"/>
</dbReference>
<keyword evidence="7" id="KW-1003">Cell membrane</keyword>
<dbReference type="GO" id="GO:0009893">
    <property type="term" value="P:positive regulation of metabolic process"/>
    <property type="evidence" value="ECO:0007669"/>
    <property type="project" value="UniProtKB-ARBA"/>
</dbReference>
<evidence type="ECO:0000256" key="16">
    <source>
        <dbReference type="ARBA" id="ARBA00022777"/>
    </source>
</evidence>
<dbReference type="SUPFAM" id="SSF56112">
    <property type="entry name" value="Protein kinase-like (PK-like)"/>
    <property type="match status" value="1"/>
</dbReference>
<dbReference type="GO" id="GO:0005524">
    <property type="term" value="F:ATP binding"/>
    <property type="evidence" value="ECO:0007669"/>
    <property type="project" value="UniProtKB-UniRule"/>
</dbReference>
<dbReference type="EC" id="2.7.11.25" evidence="5"/>
<evidence type="ECO:0000256" key="18">
    <source>
        <dbReference type="ARBA" id="ARBA00022842"/>
    </source>
</evidence>
<feature type="domain" description="Protein kinase" evidence="29">
    <location>
        <begin position="15"/>
        <end position="271"/>
    </location>
</feature>